<protein>
    <submittedName>
        <fullName evidence="1">Uncharacterized protein</fullName>
    </submittedName>
</protein>
<organism evidence="1 2">
    <name type="scientific">Moorena producens PAL-8-15-08-1</name>
    <dbReference type="NCBI Taxonomy" id="1458985"/>
    <lineage>
        <taxon>Bacteria</taxon>
        <taxon>Bacillati</taxon>
        <taxon>Cyanobacteriota</taxon>
        <taxon>Cyanophyceae</taxon>
        <taxon>Coleofasciculales</taxon>
        <taxon>Coleofasciculaceae</taxon>
        <taxon>Moorena</taxon>
    </lineage>
</organism>
<dbReference type="Proteomes" id="UP000177870">
    <property type="component" value="Chromosome"/>
</dbReference>
<dbReference type="AlphaFoldDB" id="A0A1D8TW21"/>
<evidence type="ECO:0000313" key="2">
    <source>
        <dbReference type="Proteomes" id="UP000177870"/>
    </source>
</evidence>
<evidence type="ECO:0000313" key="1">
    <source>
        <dbReference type="EMBL" id="AOX01851.1"/>
    </source>
</evidence>
<accession>A0A1D8TW21</accession>
<dbReference type="STRING" id="1458985.BJP34_22585"/>
<dbReference type="KEGG" id="mpro:BJP34_22585"/>
<dbReference type="RefSeq" id="WP_070394283.1">
    <property type="nucleotide sequence ID" value="NZ_CP017599.1"/>
</dbReference>
<name>A0A1D8TW21_9CYAN</name>
<proteinExistence type="predicted"/>
<gene>
    <name evidence="1" type="ORF">BJP34_22585</name>
</gene>
<reference evidence="2" key="1">
    <citation type="submission" date="2016-10" db="EMBL/GenBank/DDBJ databases">
        <title>Comparative genomics uncovers the prolific and rare metabolic potential of the cyanobacterial genus Moorea.</title>
        <authorList>
            <person name="Leao T."/>
            <person name="Castelao G."/>
            <person name="Korobeynikov A."/>
            <person name="Monroe E.A."/>
            <person name="Podell S."/>
            <person name="Glukhov E."/>
            <person name="Allen E."/>
            <person name="Gerwick W.H."/>
            <person name="Gerwick L."/>
        </authorList>
    </citation>
    <scope>NUCLEOTIDE SEQUENCE [LARGE SCALE GENOMIC DNA]</scope>
    <source>
        <strain evidence="2">PAL-8-15-08-1</strain>
    </source>
</reference>
<sequence>MPYQNITGTLSERDVQEIQTALQTIEQKLPFLVNLTAEERRTILKMGSKSLSFVNNSLTAAQSNPKILPASFDVEEFARDYELAVTLTDVLFQLRQLTEKVDDTLMAVSSEAMNSGVQVYNYIKVAAKKTPGLKTIAESLGKRFKKVNRNKSAIANSDQA</sequence>
<dbReference type="EMBL" id="CP017599">
    <property type="protein sequence ID" value="AOX01851.1"/>
    <property type="molecule type" value="Genomic_DNA"/>
</dbReference>
<dbReference type="OrthoDB" id="5952844at2"/>